<comment type="similarity">
    <text evidence="2">Belongs to the UPF0382 family.</text>
</comment>
<evidence type="ECO:0000256" key="4">
    <source>
        <dbReference type="ARBA" id="ARBA00022989"/>
    </source>
</evidence>
<dbReference type="AlphaFoldDB" id="A0A7U6LXT8"/>
<evidence type="ECO:0000256" key="6">
    <source>
        <dbReference type="SAM" id="Phobius"/>
    </source>
</evidence>
<organism evidence="7 8">
    <name type="scientific">Pseudomonas putida</name>
    <name type="common">Arthrobacter siderocapsulatus</name>
    <dbReference type="NCBI Taxonomy" id="303"/>
    <lineage>
        <taxon>Bacteria</taxon>
        <taxon>Pseudomonadati</taxon>
        <taxon>Pseudomonadota</taxon>
        <taxon>Gammaproteobacteria</taxon>
        <taxon>Pseudomonadales</taxon>
        <taxon>Pseudomonadaceae</taxon>
        <taxon>Pseudomonas</taxon>
    </lineage>
</organism>
<name>A0A7U6LXT8_PSEPU</name>
<proteinExistence type="inferred from homology"/>
<dbReference type="PANTHER" id="PTHR43461">
    <property type="entry name" value="TRANSMEMBRANE PROTEIN 256"/>
    <property type="match status" value="1"/>
</dbReference>
<evidence type="ECO:0000313" key="8">
    <source>
        <dbReference type="Proteomes" id="UP000464661"/>
    </source>
</evidence>
<evidence type="ECO:0008006" key="9">
    <source>
        <dbReference type="Google" id="ProtNLM"/>
    </source>
</evidence>
<feature type="transmembrane region" description="Helical" evidence="6">
    <location>
        <begin position="121"/>
        <end position="142"/>
    </location>
</feature>
<reference evidence="7 8" key="1">
    <citation type="submission" date="2020-01" db="EMBL/GenBank/DDBJ databases">
        <title>Complete Genome Sequence of Pseudomonas putida Strain TS312, Harboring the HdtS type N-acyl-homoserine Lactone Synthase, Isolated from a Paper Mill.</title>
        <authorList>
            <person name="Hosoe A."/>
            <person name="Suenaga T."/>
            <person name="Sugi T."/>
            <person name="Izumi T."/>
            <person name="Nagai N."/>
            <person name="Terada A."/>
        </authorList>
    </citation>
    <scope>NUCLEOTIDE SEQUENCE [LARGE SCALE GENOMIC DNA]</scope>
    <source>
        <strain evidence="7 8">TS312</strain>
    </source>
</reference>
<comment type="subcellular location">
    <subcellularLocation>
        <location evidence="1">Membrane</location>
        <topology evidence="1">Multi-pass membrane protein</topology>
    </subcellularLocation>
</comment>
<evidence type="ECO:0000256" key="1">
    <source>
        <dbReference type="ARBA" id="ARBA00004141"/>
    </source>
</evidence>
<keyword evidence="4 6" id="KW-1133">Transmembrane helix</keyword>
<protein>
    <recommendedName>
        <fullName evidence="9">DUF423 domain-containing protein</fullName>
    </recommendedName>
</protein>
<evidence type="ECO:0000313" key="7">
    <source>
        <dbReference type="EMBL" id="BBU42290.1"/>
    </source>
</evidence>
<feature type="transmembrane region" description="Helical" evidence="6">
    <location>
        <begin position="89"/>
        <end position="109"/>
    </location>
</feature>
<accession>A0A7U6LXT8</accession>
<evidence type="ECO:0000256" key="5">
    <source>
        <dbReference type="ARBA" id="ARBA00023136"/>
    </source>
</evidence>
<feature type="transmembrane region" description="Helical" evidence="6">
    <location>
        <begin position="61"/>
        <end position="82"/>
    </location>
</feature>
<dbReference type="Pfam" id="PF04241">
    <property type="entry name" value="DUF423"/>
    <property type="match status" value="1"/>
</dbReference>
<dbReference type="EMBL" id="AP022324">
    <property type="protein sequence ID" value="BBU42290.1"/>
    <property type="molecule type" value="Genomic_DNA"/>
</dbReference>
<keyword evidence="5 6" id="KW-0472">Membrane</keyword>
<dbReference type="GO" id="GO:0005886">
    <property type="term" value="C:plasma membrane"/>
    <property type="evidence" value="ECO:0007669"/>
    <property type="project" value="TreeGrafter"/>
</dbReference>
<dbReference type="Proteomes" id="UP000464661">
    <property type="component" value="Chromosome"/>
</dbReference>
<keyword evidence="3 6" id="KW-0812">Transmembrane</keyword>
<dbReference type="InterPro" id="IPR006696">
    <property type="entry name" value="DUF423"/>
</dbReference>
<gene>
    <name evidence="7" type="ORF">PPTS312_02050</name>
</gene>
<evidence type="ECO:0000256" key="3">
    <source>
        <dbReference type="ARBA" id="ARBA00022692"/>
    </source>
</evidence>
<sequence>MAMAWPYGWKGPLYRPDPRSRPMLRSFLMLAAFFGFTGVALGAFAAHGLKNRLTADYLTIFHTGVTYQLVHALAIFGVAVLSAHLPGRLVGWAGGLFALGIVLFSGSLYLLTLSGLGKLGIITPIGGLCFLAGWLCLGLAAWRLG</sequence>
<dbReference type="PANTHER" id="PTHR43461:SF1">
    <property type="entry name" value="TRANSMEMBRANE PROTEIN 256"/>
    <property type="match status" value="1"/>
</dbReference>
<evidence type="ECO:0000256" key="2">
    <source>
        <dbReference type="ARBA" id="ARBA00009694"/>
    </source>
</evidence>